<evidence type="ECO:0000256" key="7">
    <source>
        <dbReference type="SAM" id="MobiDB-lite"/>
    </source>
</evidence>
<feature type="compositionally biased region" description="Low complexity" evidence="7">
    <location>
        <begin position="23"/>
        <end position="64"/>
    </location>
</feature>
<proteinExistence type="predicted"/>
<keyword evidence="10" id="KW-1185">Reference proteome</keyword>
<feature type="region of interest" description="Disordered" evidence="7">
    <location>
        <begin position="1"/>
        <end position="81"/>
    </location>
</feature>
<evidence type="ECO:0000256" key="1">
    <source>
        <dbReference type="ARBA" id="ARBA00022527"/>
    </source>
</evidence>
<comment type="caution">
    <text evidence="9">The sequence shown here is derived from an EMBL/GenBank/DDBJ whole genome shotgun (WGS) entry which is preliminary data.</text>
</comment>
<dbReference type="PROSITE" id="PS50011">
    <property type="entry name" value="PROTEIN_KINASE_DOM"/>
    <property type="match status" value="1"/>
</dbReference>
<sequence>METSPAPQASASLRNSPPPPMSVSPSGQSSTSSNMNSSAIGGLAPPPSSSSSSSTGQSSSNSGAVAEPSPGGKNSVTETVRGQIFEVGPRYTSLEYIGEGAYGMVVSAYDNNTRKKVAIKKISPFEHQTYCQRTLREIKILTRFKHENANN</sequence>
<dbReference type="Pfam" id="PF00069">
    <property type="entry name" value="Pkinase"/>
    <property type="match status" value="1"/>
</dbReference>
<keyword evidence="1" id="KW-0723">Serine/threonine-protein kinase</keyword>
<dbReference type="FunFam" id="3.30.200.20:FF:000046">
    <property type="entry name" value="Mitogen-activated protein kinase"/>
    <property type="match status" value="1"/>
</dbReference>
<evidence type="ECO:0000256" key="3">
    <source>
        <dbReference type="ARBA" id="ARBA00022741"/>
    </source>
</evidence>
<dbReference type="AlphaFoldDB" id="A0A922HZD7"/>
<organism evidence="9 10">
    <name type="scientific">Dermatophagoides farinae</name>
    <name type="common">American house dust mite</name>
    <dbReference type="NCBI Taxonomy" id="6954"/>
    <lineage>
        <taxon>Eukaryota</taxon>
        <taxon>Metazoa</taxon>
        <taxon>Ecdysozoa</taxon>
        <taxon>Arthropoda</taxon>
        <taxon>Chelicerata</taxon>
        <taxon>Arachnida</taxon>
        <taxon>Acari</taxon>
        <taxon>Acariformes</taxon>
        <taxon>Sarcoptiformes</taxon>
        <taxon>Astigmata</taxon>
        <taxon>Psoroptidia</taxon>
        <taxon>Analgoidea</taxon>
        <taxon>Pyroglyphidae</taxon>
        <taxon>Dermatophagoidinae</taxon>
        <taxon>Dermatophagoides</taxon>
    </lineage>
</organism>
<name>A0A922HZD7_DERFA</name>
<dbReference type="GO" id="GO:0005524">
    <property type="term" value="F:ATP binding"/>
    <property type="evidence" value="ECO:0007669"/>
    <property type="project" value="UniProtKB-UniRule"/>
</dbReference>
<keyword evidence="4 9" id="KW-0418">Kinase</keyword>
<evidence type="ECO:0000256" key="2">
    <source>
        <dbReference type="ARBA" id="ARBA00022679"/>
    </source>
</evidence>
<protein>
    <submittedName>
        <fullName evidence="9">Mitogen-activated protein kinase 1</fullName>
    </submittedName>
</protein>
<keyword evidence="5 6" id="KW-0067">ATP-binding</keyword>
<accession>A0A922HZD7</accession>
<evidence type="ECO:0000313" key="9">
    <source>
        <dbReference type="EMBL" id="KAH9516709.1"/>
    </source>
</evidence>
<evidence type="ECO:0000256" key="5">
    <source>
        <dbReference type="ARBA" id="ARBA00022840"/>
    </source>
</evidence>
<dbReference type="Gene3D" id="3.30.200.20">
    <property type="entry name" value="Phosphorylase Kinase, domain 1"/>
    <property type="match status" value="1"/>
</dbReference>
<gene>
    <name evidence="9" type="primary">MAPK1</name>
    <name evidence="9" type="ORF">DERF_007435</name>
</gene>
<dbReference type="PROSITE" id="PS00107">
    <property type="entry name" value="PROTEIN_KINASE_ATP"/>
    <property type="match status" value="1"/>
</dbReference>
<dbReference type="SUPFAM" id="SSF56112">
    <property type="entry name" value="Protein kinase-like (PK-like)"/>
    <property type="match status" value="1"/>
</dbReference>
<dbReference type="Proteomes" id="UP000790347">
    <property type="component" value="Unassembled WGS sequence"/>
</dbReference>
<dbReference type="EMBL" id="ASGP02000003">
    <property type="protein sequence ID" value="KAH9516709.1"/>
    <property type="molecule type" value="Genomic_DNA"/>
</dbReference>
<dbReference type="InterPro" id="IPR000719">
    <property type="entry name" value="Prot_kinase_dom"/>
</dbReference>
<feature type="domain" description="Protein kinase" evidence="8">
    <location>
        <begin position="91"/>
        <end position="151"/>
    </location>
</feature>
<dbReference type="PANTHER" id="PTHR24055">
    <property type="entry name" value="MITOGEN-ACTIVATED PROTEIN KINASE"/>
    <property type="match status" value="1"/>
</dbReference>
<reference evidence="9" key="2">
    <citation type="journal article" date="2022" name="Res Sq">
        <title>Comparative Genomics Reveals Insights into the Divergent Evolution of Astigmatic Mites and Household Pest Adaptations.</title>
        <authorList>
            <person name="Xiong Q."/>
            <person name="Wan A.T.-Y."/>
            <person name="Liu X.-Y."/>
            <person name="Fung C.S.-H."/>
            <person name="Xiao X."/>
            <person name="Malainual N."/>
            <person name="Hou J."/>
            <person name="Wang L."/>
            <person name="Wang M."/>
            <person name="Yang K."/>
            <person name="Cui Y."/>
            <person name="Leung E."/>
            <person name="Nong W."/>
            <person name="Shin S.-K."/>
            <person name="Au S."/>
            <person name="Jeong K.Y."/>
            <person name="Chew F.T."/>
            <person name="Hui J."/>
            <person name="Leung T.F."/>
            <person name="Tungtrongchitr A."/>
            <person name="Zhong N."/>
            <person name="Liu Z."/>
            <person name="Tsui S."/>
        </authorList>
    </citation>
    <scope>NUCLEOTIDE SEQUENCE</scope>
    <source>
        <strain evidence="9">Derf</strain>
        <tissue evidence="9">Whole organism</tissue>
    </source>
</reference>
<evidence type="ECO:0000259" key="8">
    <source>
        <dbReference type="PROSITE" id="PS50011"/>
    </source>
</evidence>
<feature type="binding site" evidence="6">
    <location>
        <position position="121"/>
    </location>
    <ligand>
        <name>ATP</name>
        <dbReference type="ChEBI" id="CHEBI:30616"/>
    </ligand>
</feature>
<dbReference type="InterPro" id="IPR050117">
    <property type="entry name" value="MAPK"/>
</dbReference>
<dbReference type="InterPro" id="IPR011009">
    <property type="entry name" value="Kinase-like_dom_sf"/>
</dbReference>
<keyword evidence="3 6" id="KW-0547">Nucleotide-binding</keyword>
<keyword evidence="2" id="KW-0808">Transferase</keyword>
<dbReference type="InterPro" id="IPR017441">
    <property type="entry name" value="Protein_kinase_ATP_BS"/>
</dbReference>
<reference evidence="9" key="1">
    <citation type="submission" date="2013-05" db="EMBL/GenBank/DDBJ databases">
        <authorList>
            <person name="Yim A.K.Y."/>
            <person name="Chan T.F."/>
            <person name="Ji K.M."/>
            <person name="Liu X.Y."/>
            <person name="Zhou J.W."/>
            <person name="Li R.Q."/>
            <person name="Yang K.Y."/>
            <person name="Li J."/>
            <person name="Li M."/>
            <person name="Law P.T.W."/>
            <person name="Wu Y.L."/>
            <person name="Cai Z.L."/>
            <person name="Qin H."/>
            <person name="Bao Y."/>
            <person name="Leung R.K.K."/>
            <person name="Ng P.K.S."/>
            <person name="Zou J."/>
            <person name="Zhong X.J."/>
            <person name="Ran P.X."/>
            <person name="Zhong N.S."/>
            <person name="Liu Z.G."/>
            <person name="Tsui S.K.W."/>
        </authorList>
    </citation>
    <scope>NUCLEOTIDE SEQUENCE</scope>
    <source>
        <strain evidence="9">Derf</strain>
        <tissue evidence="9">Whole organism</tissue>
    </source>
</reference>
<dbReference type="GO" id="GO:0004674">
    <property type="term" value="F:protein serine/threonine kinase activity"/>
    <property type="evidence" value="ECO:0007669"/>
    <property type="project" value="UniProtKB-KW"/>
</dbReference>
<feature type="compositionally biased region" description="Polar residues" evidence="7">
    <location>
        <begin position="1"/>
        <end position="14"/>
    </location>
</feature>
<evidence type="ECO:0000256" key="4">
    <source>
        <dbReference type="ARBA" id="ARBA00022777"/>
    </source>
</evidence>
<evidence type="ECO:0000256" key="6">
    <source>
        <dbReference type="PROSITE-ProRule" id="PRU10141"/>
    </source>
</evidence>
<evidence type="ECO:0000313" key="10">
    <source>
        <dbReference type="Proteomes" id="UP000790347"/>
    </source>
</evidence>